<dbReference type="InterPro" id="IPR018247">
    <property type="entry name" value="EF_Hand_1_Ca_BS"/>
</dbReference>
<dbReference type="Proteomes" id="UP000054324">
    <property type="component" value="Unassembled WGS sequence"/>
</dbReference>
<evidence type="ECO:0000313" key="4">
    <source>
        <dbReference type="Proteomes" id="UP000054324"/>
    </source>
</evidence>
<dbReference type="CTD" id="20325041"/>
<dbReference type="STRING" id="6198.A0A074Z503"/>
<dbReference type="EMBL" id="KL597038">
    <property type="protein sequence ID" value="KER20617.1"/>
    <property type="molecule type" value="Genomic_DNA"/>
</dbReference>
<dbReference type="SMART" id="SM00054">
    <property type="entry name" value="EFh"/>
    <property type="match status" value="1"/>
</dbReference>
<dbReference type="RefSeq" id="XP_009175631.1">
    <property type="nucleotide sequence ID" value="XM_009177367.1"/>
</dbReference>
<accession>A0A074Z503</accession>
<dbReference type="InterPro" id="IPR002048">
    <property type="entry name" value="EF_hand_dom"/>
</dbReference>
<sequence length="67" mass="7234">MNPKMSGRSAATCLGLRRLFAILDTNGDGKIDLQELTDGLRIFGFKPAGIQVDVANFVLLNTPKSVK</sequence>
<keyword evidence="1" id="KW-0106">Calcium</keyword>
<evidence type="ECO:0000259" key="2">
    <source>
        <dbReference type="PROSITE" id="PS50222"/>
    </source>
</evidence>
<dbReference type="GeneID" id="20325041"/>
<organism evidence="3 4">
    <name type="scientific">Opisthorchis viverrini</name>
    <name type="common">Southeast Asian liver fluke</name>
    <dbReference type="NCBI Taxonomy" id="6198"/>
    <lineage>
        <taxon>Eukaryota</taxon>
        <taxon>Metazoa</taxon>
        <taxon>Spiralia</taxon>
        <taxon>Lophotrochozoa</taxon>
        <taxon>Platyhelminthes</taxon>
        <taxon>Trematoda</taxon>
        <taxon>Digenea</taxon>
        <taxon>Opisthorchiida</taxon>
        <taxon>Opisthorchiata</taxon>
        <taxon>Opisthorchiidae</taxon>
        <taxon>Opisthorchis</taxon>
    </lineage>
</organism>
<feature type="domain" description="EF-hand" evidence="2">
    <location>
        <begin position="11"/>
        <end position="46"/>
    </location>
</feature>
<dbReference type="AlphaFoldDB" id="A0A074Z503"/>
<proteinExistence type="predicted"/>
<dbReference type="PROSITE" id="PS50222">
    <property type="entry name" value="EF_HAND_2"/>
    <property type="match status" value="1"/>
</dbReference>
<dbReference type="GO" id="GO:0005509">
    <property type="term" value="F:calcium ion binding"/>
    <property type="evidence" value="ECO:0007669"/>
    <property type="project" value="InterPro"/>
</dbReference>
<dbReference type="InterPro" id="IPR011992">
    <property type="entry name" value="EF-hand-dom_pair"/>
</dbReference>
<gene>
    <name evidence="3" type="ORF">T265_10873</name>
</gene>
<dbReference type="KEGG" id="ovi:T265_10873"/>
<evidence type="ECO:0000256" key="1">
    <source>
        <dbReference type="ARBA" id="ARBA00022837"/>
    </source>
</evidence>
<dbReference type="PROSITE" id="PS00018">
    <property type="entry name" value="EF_HAND_1"/>
    <property type="match status" value="1"/>
</dbReference>
<name>A0A074Z503_OPIVI</name>
<dbReference type="SUPFAM" id="SSF47473">
    <property type="entry name" value="EF-hand"/>
    <property type="match status" value="1"/>
</dbReference>
<keyword evidence="4" id="KW-1185">Reference proteome</keyword>
<protein>
    <recommendedName>
        <fullName evidence="2">EF-hand domain-containing protein</fullName>
    </recommendedName>
</protein>
<dbReference type="OrthoDB" id="26525at2759"/>
<dbReference type="Pfam" id="PF13405">
    <property type="entry name" value="EF-hand_6"/>
    <property type="match status" value="1"/>
</dbReference>
<dbReference type="Gene3D" id="1.10.238.10">
    <property type="entry name" value="EF-hand"/>
    <property type="match status" value="1"/>
</dbReference>
<evidence type="ECO:0000313" key="3">
    <source>
        <dbReference type="EMBL" id="KER20617.1"/>
    </source>
</evidence>
<reference evidence="3 4" key="1">
    <citation type="submission" date="2013-11" db="EMBL/GenBank/DDBJ databases">
        <title>Opisthorchis viverrini - life in the bile duct.</title>
        <authorList>
            <person name="Young N.D."/>
            <person name="Nagarajan N."/>
            <person name="Lin S.J."/>
            <person name="Korhonen P.K."/>
            <person name="Jex A.R."/>
            <person name="Hall R.S."/>
            <person name="Safavi-Hemami H."/>
            <person name="Kaewkong W."/>
            <person name="Bertrand D."/>
            <person name="Gao S."/>
            <person name="Seet Q."/>
            <person name="Wongkham S."/>
            <person name="Teh B.T."/>
            <person name="Wongkham C."/>
            <person name="Intapan P.M."/>
            <person name="Maleewong W."/>
            <person name="Yang X."/>
            <person name="Hu M."/>
            <person name="Wang Z."/>
            <person name="Hofmann A."/>
            <person name="Sternberg P.W."/>
            <person name="Tan P."/>
            <person name="Wang J."/>
            <person name="Gasser R.B."/>
        </authorList>
    </citation>
    <scope>NUCLEOTIDE SEQUENCE [LARGE SCALE GENOMIC DNA]</scope>
</reference>